<reference evidence="2 3" key="1">
    <citation type="submission" date="2023-08" db="EMBL/GenBank/DDBJ databases">
        <authorList>
            <person name="Dale J."/>
        </authorList>
    </citation>
    <scope>NUCLEOTIDE SEQUENCE [LARGE SCALE GENOMIC DNA]</scope>
    <source>
        <strain evidence="2 3">2023EL-00788</strain>
    </source>
</reference>
<keyword evidence="1" id="KW-0812">Transmembrane</keyword>
<organism evidence="2 3">
    <name type="scientific">Enterobacter soli</name>
    <dbReference type="NCBI Taxonomy" id="885040"/>
    <lineage>
        <taxon>Bacteria</taxon>
        <taxon>Pseudomonadati</taxon>
        <taxon>Pseudomonadota</taxon>
        <taxon>Gammaproteobacteria</taxon>
        <taxon>Enterobacterales</taxon>
        <taxon>Enterobacteriaceae</taxon>
        <taxon>Enterobacter</taxon>
    </lineage>
</organism>
<keyword evidence="3" id="KW-1185">Reference proteome</keyword>
<dbReference type="Proteomes" id="UP001225042">
    <property type="component" value="Unassembled WGS sequence"/>
</dbReference>
<keyword evidence="1" id="KW-0472">Membrane</keyword>
<sequence length="68" mass="7371">MDCHDCGGVFCPASQPGAVFLDGLYPYPSVWRCLGATATSLIFSVIIVVLVGGLSLLEWRKRPQQDSQ</sequence>
<dbReference type="RefSeq" id="WP_257273186.1">
    <property type="nucleotide sequence ID" value="NZ_CP143717.1"/>
</dbReference>
<dbReference type="EMBL" id="JAVDKS010000003">
    <property type="protein sequence ID" value="MDQ2256258.1"/>
    <property type="molecule type" value="Genomic_DNA"/>
</dbReference>
<name>A0AAW8H5Z2_9ENTR</name>
<gene>
    <name evidence="2" type="ORF">RBJ67_08870</name>
</gene>
<evidence type="ECO:0000313" key="2">
    <source>
        <dbReference type="EMBL" id="MDQ2256258.1"/>
    </source>
</evidence>
<evidence type="ECO:0000256" key="1">
    <source>
        <dbReference type="SAM" id="Phobius"/>
    </source>
</evidence>
<feature type="transmembrane region" description="Helical" evidence="1">
    <location>
        <begin position="34"/>
        <end position="57"/>
    </location>
</feature>
<evidence type="ECO:0000313" key="3">
    <source>
        <dbReference type="Proteomes" id="UP001225042"/>
    </source>
</evidence>
<proteinExistence type="predicted"/>
<comment type="caution">
    <text evidence="2">The sequence shown here is derived from an EMBL/GenBank/DDBJ whole genome shotgun (WGS) entry which is preliminary data.</text>
</comment>
<accession>A0AAW8H5Z2</accession>
<keyword evidence="1" id="KW-1133">Transmembrane helix</keyword>
<dbReference type="AlphaFoldDB" id="A0AAW8H5Z2"/>
<protein>
    <submittedName>
        <fullName evidence="2">Uncharacterized protein</fullName>
    </submittedName>
</protein>